<dbReference type="PANTHER" id="PTHR41247:SF1">
    <property type="entry name" value="HTH-TYPE TRANSCRIPTIONAL REPRESSOR YCNK"/>
    <property type="match status" value="1"/>
</dbReference>
<dbReference type="RefSeq" id="WP_008896706.1">
    <property type="nucleotide sequence ID" value="NZ_AOIS01000067.1"/>
</dbReference>
<dbReference type="PROSITE" id="PS51257">
    <property type="entry name" value="PROKAR_LIPOPROTEIN"/>
    <property type="match status" value="1"/>
</dbReference>
<dbReference type="OrthoDB" id="241788at2157"/>
<sequence length="198" mass="21342">MSIDRGGRLERRRLLGLLGAGAAVGVAGCLGGGDEDVGEGEGEDEPRTVDPTLEHPGDEPVAFTDEQNCPICNMTPADYPNWHGQVAHEDGTGAAFDTPGCLFAYLVITTSDSPVAGAWTADFETGDLVDATEAHFVLITDETAVDDPMKINPRTFADRDDAVAFLEAYDAEDLTEEDIVEFDEIDRETAEIYRGNRM</sequence>
<evidence type="ECO:0000313" key="3">
    <source>
        <dbReference type="Proteomes" id="UP000011657"/>
    </source>
</evidence>
<dbReference type="PATRIC" id="fig|1227488.3.peg.4483"/>
<dbReference type="Proteomes" id="UP000011657">
    <property type="component" value="Unassembled WGS sequence"/>
</dbReference>
<dbReference type="EMBL" id="AOIS01000067">
    <property type="protein sequence ID" value="ELZ13229.1"/>
    <property type="molecule type" value="Genomic_DNA"/>
</dbReference>
<dbReference type="eggNOG" id="arCOG04012">
    <property type="taxonomic scope" value="Archaea"/>
</dbReference>
<evidence type="ECO:0000256" key="1">
    <source>
        <dbReference type="SAM" id="MobiDB-lite"/>
    </source>
</evidence>
<evidence type="ECO:0000313" key="2">
    <source>
        <dbReference type="EMBL" id="ELZ13229.1"/>
    </source>
</evidence>
<protein>
    <recommendedName>
        <fullName evidence="4">Lipoprotein</fullName>
    </recommendedName>
</protein>
<dbReference type="AlphaFoldDB" id="M0BU82"/>
<feature type="compositionally biased region" description="Acidic residues" evidence="1">
    <location>
        <begin position="33"/>
        <end position="44"/>
    </location>
</feature>
<accession>M0BU82</accession>
<gene>
    <name evidence="2" type="ORF">C477_22275</name>
</gene>
<organism evidence="2 3">
    <name type="scientific">Haloterrigena salina JCM 13891</name>
    <dbReference type="NCBI Taxonomy" id="1227488"/>
    <lineage>
        <taxon>Archaea</taxon>
        <taxon>Methanobacteriati</taxon>
        <taxon>Methanobacteriota</taxon>
        <taxon>Stenosarchaea group</taxon>
        <taxon>Halobacteria</taxon>
        <taxon>Halobacteriales</taxon>
        <taxon>Natrialbaceae</taxon>
        <taxon>Haloterrigena</taxon>
    </lineage>
</organism>
<reference evidence="2 3" key="1">
    <citation type="journal article" date="2014" name="PLoS Genet.">
        <title>Phylogenetically driven sequencing of extremely halophilic archaea reveals strategies for static and dynamic osmo-response.</title>
        <authorList>
            <person name="Becker E.A."/>
            <person name="Seitzer P.M."/>
            <person name="Tritt A."/>
            <person name="Larsen D."/>
            <person name="Krusor M."/>
            <person name="Yao A.I."/>
            <person name="Wu D."/>
            <person name="Madern D."/>
            <person name="Eisen J.A."/>
            <person name="Darling A.E."/>
            <person name="Facciotti M.T."/>
        </authorList>
    </citation>
    <scope>NUCLEOTIDE SEQUENCE [LARGE SCALE GENOMIC DNA]</scope>
    <source>
        <strain evidence="2 3">JCM 13891</strain>
    </source>
</reference>
<dbReference type="PANTHER" id="PTHR41247">
    <property type="entry name" value="HTH-TYPE TRANSCRIPTIONAL REPRESSOR YCNK"/>
    <property type="match status" value="1"/>
</dbReference>
<proteinExistence type="predicted"/>
<keyword evidence="3" id="KW-1185">Reference proteome</keyword>
<dbReference type="Pfam" id="PF05573">
    <property type="entry name" value="NosL"/>
    <property type="match status" value="1"/>
</dbReference>
<feature type="compositionally biased region" description="Basic and acidic residues" evidence="1">
    <location>
        <begin position="45"/>
        <end position="55"/>
    </location>
</feature>
<feature type="region of interest" description="Disordered" evidence="1">
    <location>
        <begin position="32"/>
        <end position="55"/>
    </location>
</feature>
<comment type="caution">
    <text evidence="2">The sequence shown here is derived from an EMBL/GenBank/DDBJ whole genome shotgun (WGS) entry which is preliminary data.</text>
</comment>
<name>M0BU82_9EURY</name>
<dbReference type="STRING" id="1227488.C477_22275"/>
<dbReference type="SUPFAM" id="SSF160387">
    <property type="entry name" value="NosL/MerB-like"/>
    <property type="match status" value="1"/>
</dbReference>
<dbReference type="InterPro" id="IPR008719">
    <property type="entry name" value="N2O_reductase_NosL"/>
</dbReference>
<evidence type="ECO:0008006" key="4">
    <source>
        <dbReference type="Google" id="ProtNLM"/>
    </source>
</evidence>